<keyword evidence="1" id="KW-0472">Membrane</keyword>
<gene>
    <name evidence="2" type="ORF">Dsi01nite_109630</name>
</gene>
<dbReference type="Proteomes" id="UP000660611">
    <property type="component" value="Unassembled WGS sequence"/>
</dbReference>
<keyword evidence="1" id="KW-0812">Transmembrane</keyword>
<name>A0A919Q0A4_9ACTN</name>
<keyword evidence="1" id="KW-1133">Transmembrane helix</keyword>
<organism evidence="2 3">
    <name type="scientific">Dactylosporangium siamense</name>
    <dbReference type="NCBI Taxonomy" id="685454"/>
    <lineage>
        <taxon>Bacteria</taxon>
        <taxon>Bacillati</taxon>
        <taxon>Actinomycetota</taxon>
        <taxon>Actinomycetes</taxon>
        <taxon>Micromonosporales</taxon>
        <taxon>Micromonosporaceae</taxon>
        <taxon>Dactylosporangium</taxon>
    </lineage>
</organism>
<evidence type="ECO:0000256" key="1">
    <source>
        <dbReference type="SAM" id="Phobius"/>
    </source>
</evidence>
<feature type="transmembrane region" description="Helical" evidence="1">
    <location>
        <begin position="53"/>
        <end position="86"/>
    </location>
</feature>
<accession>A0A919Q0A4</accession>
<dbReference type="RefSeq" id="WP_203854530.1">
    <property type="nucleotide sequence ID" value="NZ_BAAAVW010000030.1"/>
</dbReference>
<proteinExistence type="predicted"/>
<dbReference type="AlphaFoldDB" id="A0A919Q0A4"/>
<reference evidence="2" key="1">
    <citation type="submission" date="2021-01" db="EMBL/GenBank/DDBJ databases">
        <title>Whole genome shotgun sequence of Dactylosporangium siamense NBRC 106093.</title>
        <authorList>
            <person name="Komaki H."/>
            <person name="Tamura T."/>
        </authorList>
    </citation>
    <scope>NUCLEOTIDE SEQUENCE</scope>
    <source>
        <strain evidence="2">NBRC 106093</strain>
    </source>
</reference>
<protein>
    <submittedName>
        <fullName evidence="2">Uncharacterized protein</fullName>
    </submittedName>
</protein>
<feature type="transmembrane region" description="Helical" evidence="1">
    <location>
        <begin position="98"/>
        <end position="120"/>
    </location>
</feature>
<evidence type="ECO:0000313" key="3">
    <source>
        <dbReference type="Proteomes" id="UP000660611"/>
    </source>
</evidence>
<sequence>MLAHFGVWLAAKAAVTQTALREPTPNPSGGGLPGGFDWDKIGPSPTDVPRSDLFYSLINGALFLGIVAAFTGLVGGAIAFGIGPVFGAHILSDRGKTMMWKASLVSIVVGSPVAIISFFLKQ</sequence>
<keyword evidence="3" id="KW-1185">Reference proteome</keyword>
<comment type="caution">
    <text evidence="2">The sequence shown here is derived from an EMBL/GenBank/DDBJ whole genome shotgun (WGS) entry which is preliminary data.</text>
</comment>
<dbReference type="EMBL" id="BONQ01000202">
    <property type="protein sequence ID" value="GIG52922.1"/>
    <property type="molecule type" value="Genomic_DNA"/>
</dbReference>
<evidence type="ECO:0000313" key="2">
    <source>
        <dbReference type="EMBL" id="GIG52922.1"/>
    </source>
</evidence>